<keyword evidence="3" id="KW-1185">Reference proteome</keyword>
<dbReference type="AlphaFoldDB" id="A2Z9M5"/>
<organism evidence="2 3">
    <name type="scientific">Oryza sativa subsp. indica</name>
    <name type="common">Rice</name>
    <dbReference type="NCBI Taxonomy" id="39946"/>
    <lineage>
        <taxon>Eukaryota</taxon>
        <taxon>Viridiplantae</taxon>
        <taxon>Streptophyta</taxon>
        <taxon>Embryophyta</taxon>
        <taxon>Tracheophyta</taxon>
        <taxon>Spermatophyta</taxon>
        <taxon>Magnoliopsida</taxon>
        <taxon>Liliopsida</taxon>
        <taxon>Poales</taxon>
        <taxon>Poaceae</taxon>
        <taxon>BOP clade</taxon>
        <taxon>Oryzoideae</taxon>
        <taxon>Oryzeae</taxon>
        <taxon>Oryzinae</taxon>
        <taxon>Oryza</taxon>
        <taxon>Oryza sativa</taxon>
    </lineage>
</organism>
<evidence type="ECO:0000256" key="1">
    <source>
        <dbReference type="SAM" id="MobiDB-lite"/>
    </source>
</evidence>
<dbReference type="Gramene" id="BGIOSGA031508-TA">
    <property type="protein sequence ID" value="BGIOSGA031508-PA"/>
    <property type="gene ID" value="BGIOSGA031508"/>
</dbReference>
<reference evidence="2 3" key="1">
    <citation type="journal article" date="2005" name="PLoS Biol.">
        <title>The genomes of Oryza sativa: a history of duplications.</title>
        <authorList>
            <person name="Yu J."/>
            <person name="Wang J."/>
            <person name="Lin W."/>
            <person name="Li S."/>
            <person name="Li H."/>
            <person name="Zhou J."/>
            <person name="Ni P."/>
            <person name="Dong W."/>
            <person name="Hu S."/>
            <person name="Zeng C."/>
            <person name="Zhang J."/>
            <person name="Zhang Y."/>
            <person name="Li R."/>
            <person name="Xu Z."/>
            <person name="Li S."/>
            <person name="Li X."/>
            <person name="Zheng H."/>
            <person name="Cong L."/>
            <person name="Lin L."/>
            <person name="Yin J."/>
            <person name="Geng J."/>
            <person name="Li G."/>
            <person name="Shi J."/>
            <person name="Liu J."/>
            <person name="Lv H."/>
            <person name="Li J."/>
            <person name="Wang J."/>
            <person name="Deng Y."/>
            <person name="Ran L."/>
            <person name="Shi X."/>
            <person name="Wang X."/>
            <person name="Wu Q."/>
            <person name="Li C."/>
            <person name="Ren X."/>
            <person name="Wang J."/>
            <person name="Wang X."/>
            <person name="Li D."/>
            <person name="Liu D."/>
            <person name="Zhang X."/>
            <person name="Ji Z."/>
            <person name="Zhao W."/>
            <person name="Sun Y."/>
            <person name="Zhang Z."/>
            <person name="Bao J."/>
            <person name="Han Y."/>
            <person name="Dong L."/>
            <person name="Ji J."/>
            <person name="Chen P."/>
            <person name="Wu S."/>
            <person name="Liu J."/>
            <person name="Xiao Y."/>
            <person name="Bu D."/>
            <person name="Tan J."/>
            <person name="Yang L."/>
            <person name="Ye C."/>
            <person name="Zhang J."/>
            <person name="Xu J."/>
            <person name="Zhou Y."/>
            <person name="Yu Y."/>
            <person name="Zhang B."/>
            <person name="Zhuang S."/>
            <person name="Wei H."/>
            <person name="Liu B."/>
            <person name="Lei M."/>
            <person name="Yu H."/>
            <person name="Li Y."/>
            <person name="Xu H."/>
            <person name="Wei S."/>
            <person name="He X."/>
            <person name="Fang L."/>
            <person name="Zhang Z."/>
            <person name="Zhang Y."/>
            <person name="Huang X."/>
            <person name="Su Z."/>
            <person name="Tong W."/>
            <person name="Li J."/>
            <person name="Tong Z."/>
            <person name="Li S."/>
            <person name="Ye J."/>
            <person name="Wang L."/>
            <person name="Fang L."/>
            <person name="Lei T."/>
            <person name="Chen C."/>
            <person name="Chen H."/>
            <person name="Xu Z."/>
            <person name="Li H."/>
            <person name="Huang H."/>
            <person name="Zhang F."/>
            <person name="Xu H."/>
            <person name="Li N."/>
            <person name="Zhao C."/>
            <person name="Li S."/>
            <person name="Dong L."/>
            <person name="Huang Y."/>
            <person name="Li L."/>
            <person name="Xi Y."/>
            <person name="Qi Q."/>
            <person name="Li W."/>
            <person name="Zhang B."/>
            <person name="Hu W."/>
            <person name="Zhang Y."/>
            <person name="Tian X."/>
            <person name="Jiao Y."/>
            <person name="Liang X."/>
            <person name="Jin J."/>
            <person name="Gao L."/>
            <person name="Zheng W."/>
            <person name="Hao B."/>
            <person name="Liu S."/>
            <person name="Wang W."/>
            <person name="Yuan L."/>
            <person name="Cao M."/>
            <person name="McDermott J."/>
            <person name="Samudrala R."/>
            <person name="Wang J."/>
            <person name="Wong G.K."/>
            <person name="Yang H."/>
        </authorList>
    </citation>
    <scope>NUCLEOTIDE SEQUENCE [LARGE SCALE GENOMIC DNA]</scope>
    <source>
        <strain evidence="3">cv. 93-11</strain>
    </source>
</reference>
<gene>
    <name evidence="2" type="ORF">OsI_34435</name>
</gene>
<sequence>MPRLPLSPSIADLVESKRGRSLSSPHTTEKKNPQSLTLACGGGSGGGGGGGGGGFSDGGDEDGGDISGDEDLLGLGGCGGKDGWLCFFFGSTSPHRFFMWEGQYEQFLADGHVGLGYQTGYEQFNVEALSSMGIEGLPLKGCAALGRIPFRIHPRPQTHLIHHQPEHAFRHAQPERQQQAGVHSVGDMFASTSPSVKPSTQWPRCSLFWRRRHGPPVWRRRGVVVVVVPWRLHVERPVLQPVSRPPPADAAATTAAAAAGATAAFVLPLAGDGAQGGEAEAAAIAAAASLSGGGGEAEGGREAGGRGCSVKAVVSPLPSSADVKRPPVEESVLEPVRAEEEAAAMQLC</sequence>
<dbReference type="Proteomes" id="UP000007015">
    <property type="component" value="Chromosome 10"/>
</dbReference>
<evidence type="ECO:0000313" key="2">
    <source>
        <dbReference type="EMBL" id="EAY79309.1"/>
    </source>
</evidence>
<proteinExistence type="predicted"/>
<protein>
    <submittedName>
        <fullName evidence="2">Uncharacterized protein</fullName>
    </submittedName>
</protein>
<name>A2Z9M5_ORYSI</name>
<dbReference type="HOGENOM" id="CLU_797839_0_0_1"/>
<evidence type="ECO:0000313" key="3">
    <source>
        <dbReference type="Proteomes" id="UP000007015"/>
    </source>
</evidence>
<dbReference type="EMBL" id="CM000135">
    <property type="protein sequence ID" value="EAY79309.1"/>
    <property type="molecule type" value="Genomic_DNA"/>
</dbReference>
<feature type="region of interest" description="Disordered" evidence="1">
    <location>
        <begin position="1"/>
        <end position="68"/>
    </location>
</feature>
<feature type="compositionally biased region" description="Acidic residues" evidence="1">
    <location>
        <begin position="58"/>
        <end position="68"/>
    </location>
</feature>
<feature type="compositionally biased region" description="Gly residues" evidence="1">
    <location>
        <begin position="40"/>
        <end position="57"/>
    </location>
</feature>
<accession>A2Z9M5</accession>